<dbReference type="Pfam" id="PF02843">
    <property type="entry name" value="GARS_C"/>
    <property type="match status" value="1"/>
</dbReference>
<dbReference type="InterPro" id="IPR016185">
    <property type="entry name" value="PreATP-grasp_dom_sf"/>
</dbReference>
<dbReference type="OrthoDB" id="2018833at2759"/>
<dbReference type="SMART" id="SM01209">
    <property type="entry name" value="GARS_A"/>
    <property type="match status" value="1"/>
</dbReference>
<dbReference type="Gene3D" id="3.90.600.10">
    <property type="entry name" value="Phosphoribosylglycinamide synthetase, C-terminal domain"/>
    <property type="match status" value="1"/>
</dbReference>
<dbReference type="InterPro" id="IPR011761">
    <property type="entry name" value="ATP-grasp"/>
</dbReference>
<dbReference type="InterPro" id="IPR011054">
    <property type="entry name" value="Rudment_hybrid_motif"/>
</dbReference>
<evidence type="ECO:0000256" key="6">
    <source>
        <dbReference type="ARBA" id="ARBA00022755"/>
    </source>
</evidence>
<dbReference type="InterPro" id="IPR020560">
    <property type="entry name" value="PRibGlycinamide_synth_C-dom"/>
</dbReference>
<dbReference type="HAMAP" id="MF_00138">
    <property type="entry name" value="GARS"/>
    <property type="match status" value="1"/>
</dbReference>
<dbReference type="SUPFAM" id="SSF51246">
    <property type="entry name" value="Rudiment single hybrid motif"/>
    <property type="match status" value="1"/>
</dbReference>
<dbReference type="InterPro" id="IPR000115">
    <property type="entry name" value="PRibGlycinamide_synth"/>
</dbReference>
<dbReference type="Gene3D" id="3.30.470.20">
    <property type="entry name" value="ATP-grasp fold, B domain"/>
    <property type="match status" value="1"/>
</dbReference>
<dbReference type="AlphaFoldDB" id="A0A6A7C015"/>
<keyword evidence="3 15" id="KW-0436">Ligase</keyword>
<protein>
    <recommendedName>
        <fullName evidence="2">phosphoribosylamine--glycine ligase</fullName>
        <ecNumber evidence="2">6.3.4.13</ecNumber>
    </recommendedName>
    <alternativeName>
        <fullName evidence="10">Glycinamide ribonucleotide synthetase</fullName>
    </alternativeName>
    <alternativeName>
        <fullName evidence="11">Phosphoribosylglycinamide synthetase</fullName>
    </alternativeName>
</protein>
<evidence type="ECO:0000256" key="4">
    <source>
        <dbReference type="ARBA" id="ARBA00022723"/>
    </source>
</evidence>
<keyword evidence="8" id="KW-0464">Manganese</keyword>
<dbReference type="PROSITE" id="PS00184">
    <property type="entry name" value="GARS"/>
    <property type="match status" value="1"/>
</dbReference>
<evidence type="ECO:0000256" key="9">
    <source>
        <dbReference type="ARBA" id="ARBA00038345"/>
    </source>
</evidence>
<dbReference type="InterPro" id="IPR020559">
    <property type="entry name" value="PRibGlycinamide_synth_CS"/>
</dbReference>
<comment type="similarity">
    <text evidence="9">Belongs to the GARS family.</text>
</comment>
<dbReference type="GO" id="GO:0006189">
    <property type="term" value="P:'de novo' IMP biosynthetic process"/>
    <property type="evidence" value="ECO:0007669"/>
    <property type="project" value="UniProtKB-UniPathway"/>
</dbReference>
<dbReference type="InterPro" id="IPR037123">
    <property type="entry name" value="PRibGlycinamide_synth_C_sf"/>
</dbReference>
<dbReference type="GO" id="GO:0004641">
    <property type="term" value="F:phosphoribosylformylglycinamidine cyclo-ligase activity"/>
    <property type="evidence" value="ECO:0007669"/>
    <property type="project" value="UniProtKB-EC"/>
</dbReference>
<keyword evidence="4" id="KW-0479">Metal-binding</keyword>
<dbReference type="PANTHER" id="PTHR43472">
    <property type="entry name" value="PHOSPHORIBOSYLAMINE--GLYCINE LIGASE"/>
    <property type="match status" value="1"/>
</dbReference>
<evidence type="ECO:0000256" key="8">
    <source>
        <dbReference type="ARBA" id="ARBA00023211"/>
    </source>
</evidence>
<dbReference type="FunFam" id="3.90.600.10:FF:000001">
    <property type="entry name" value="Trifunctional purine biosynthetic protein adenosine-3"/>
    <property type="match status" value="1"/>
</dbReference>
<evidence type="ECO:0000256" key="3">
    <source>
        <dbReference type="ARBA" id="ARBA00022598"/>
    </source>
</evidence>
<feature type="domain" description="ATP-grasp" evidence="14">
    <location>
        <begin position="124"/>
        <end position="330"/>
    </location>
</feature>
<dbReference type="Pfam" id="PF01071">
    <property type="entry name" value="GARS_A"/>
    <property type="match status" value="1"/>
</dbReference>
<dbReference type="EMBL" id="MU005977">
    <property type="protein sequence ID" value="KAF2860906.1"/>
    <property type="molecule type" value="Genomic_DNA"/>
</dbReference>
<dbReference type="PROSITE" id="PS50975">
    <property type="entry name" value="ATP_GRASP"/>
    <property type="match status" value="1"/>
</dbReference>
<dbReference type="NCBIfam" id="TIGR00877">
    <property type="entry name" value="purD"/>
    <property type="match status" value="1"/>
</dbReference>
<evidence type="ECO:0000313" key="15">
    <source>
        <dbReference type="EMBL" id="KAF2860906.1"/>
    </source>
</evidence>
<dbReference type="SMART" id="SM01210">
    <property type="entry name" value="GARS_C"/>
    <property type="match status" value="1"/>
</dbReference>
<dbReference type="FunFam" id="3.30.1490.20:FF:000006">
    <property type="entry name" value="phosphoribosylamine--glycine ligase, chloroplastic-like"/>
    <property type="match status" value="1"/>
</dbReference>
<evidence type="ECO:0000256" key="5">
    <source>
        <dbReference type="ARBA" id="ARBA00022741"/>
    </source>
</evidence>
<dbReference type="InterPro" id="IPR020562">
    <property type="entry name" value="PRibGlycinamide_synth_N"/>
</dbReference>
<dbReference type="InterPro" id="IPR020561">
    <property type="entry name" value="PRibGlycinamid_synth_ATP-grasp"/>
</dbReference>
<proteinExistence type="inferred from homology"/>
<sequence length="437" mass="46237">MPTTIPSDPPAPGSLRILLLGSGAREASLATSLSASPLVSEIHLAPGNGSSIPKCTNHPSLTESNFPALVAHAKHASLNLLLPGSEAALVAGITDYFTLHAPSILTFGPTASAARLEGSKTFSKHFMHKHNIPTAKWASFDDLAEAEAYLDSVDYDVVIKADGLAAGKGVIIPRGKDEAKVAVKQMLQAKAFGAAGERVVVEELLTGEEVSVLSLCDGEGIVSFPAAQDHKRIWEGDRGPNTGGMGTYAPTPFATGDVMGVVEREVLQPTLQGMKRDGSPFRGCLFTGLMLTDQGPRVLEYNVRFGDPETQSVLALLEGDFAKLVWECCVGGLGKGLRVLDQAACTVVIAAGGYPGVYAKGKRISIEEPKEEGVYVFHAGTKIDQDGRLVTNGGRVISVTARGETLERAVAKAYRAVKGIRFEGMQYRKDIAARALK</sequence>
<keyword evidence="5 13" id="KW-0547">Nucleotide-binding</keyword>
<evidence type="ECO:0000256" key="11">
    <source>
        <dbReference type="ARBA" id="ARBA00042864"/>
    </source>
</evidence>
<keyword evidence="6" id="KW-0658">Purine biosynthesis</keyword>
<evidence type="ECO:0000256" key="10">
    <source>
        <dbReference type="ARBA" id="ARBA00042242"/>
    </source>
</evidence>
<dbReference type="GO" id="GO:0005524">
    <property type="term" value="F:ATP binding"/>
    <property type="evidence" value="ECO:0007669"/>
    <property type="project" value="UniProtKB-UniRule"/>
</dbReference>
<dbReference type="GO" id="GO:0004637">
    <property type="term" value="F:phosphoribosylamine-glycine ligase activity"/>
    <property type="evidence" value="ECO:0007669"/>
    <property type="project" value="UniProtKB-EC"/>
</dbReference>
<evidence type="ECO:0000256" key="1">
    <source>
        <dbReference type="ARBA" id="ARBA00005174"/>
    </source>
</evidence>
<dbReference type="Gene3D" id="3.30.1490.20">
    <property type="entry name" value="ATP-grasp fold, A domain"/>
    <property type="match status" value="1"/>
</dbReference>
<dbReference type="FunFam" id="3.30.470.20:FF:000018">
    <property type="entry name" value="Trifunctional purine biosynthetic protein adenosine-3"/>
    <property type="match status" value="1"/>
</dbReference>
<gene>
    <name evidence="15" type="ORF">K470DRAFT_257459</name>
</gene>
<comment type="pathway">
    <text evidence="1">Purine metabolism; IMP biosynthesis via de novo pathway; N(1)-(5-phospho-D-ribosyl)glycinamide from 5-phospho-alpha-D-ribose 1-diphosphate: step 2/2.</text>
</comment>
<dbReference type="SUPFAM" id="SSF52440">
    <property type="entry name" value="PreATP-grasp domain"/>
    <property type="match status" value="1"/>
</dbReference>
<dbReference type="UniPathway" id="UPA00074">
    <property type="reaction ID" value="UER00125"/>
</dbReference>
<organism evidence="15 16">
    <name type="scientific">Piedraia hortae CBS 480.64</name>
    <dbReference type="NCBI Taxonomy" id="1314780"/>
    <lineage>
        <taxon>Eukaryota</taxon>
        <taxon>Fungi</taxon>
        <taxon>Dikarya</taxon>
        <taxon>Ascomycota</taxon>
        <taxon>Pezizomycotina</taxon>
        <taxon>Dothideomycetes</taxon>
        <taxon>Dothideomycetidae</taxon>
        <taxon>Capnodiales</taxon>
        <taxon>Piedraiaceae</taxon>
        <taxon>Piedraia</taxon>
    </lineage>
</organism>
<dbReference type="EC" id="6.3.4.13" evidence="2"/>
<evidence type="ECO:0000259" key="14">
    <source>
        <dbReference type="PROSITE" id="PS50975"/>
    </source>
</evidence>
<evidence type="ECO:0000256" key="2">
    <source>
        <dbReference type="ARBA" id="ARBA00013255"/>
    </source>
</evidence>
<evidence type="ECO:0000256" key="7">
    <source>
        <dbReference type="ARBA" id="ARBA00022840"/>
    </source>
</evidence>
<dbReference type="GO" id="GO:0046872">
    <property type="term" value="F:metal ion binding"/>
    <property type="evidence" value="ECO:0007669"/>
    <property type="project" value="UniProtKB-KW"/>
</dbReference>
<keyword evidence="16" id="KW-1185">Reference proteome</keyword>
<dbReference type="Gene3D" id="3.40.50.20">
    <property type="match status" value="1"/>
</dbReference>
<dbReference type="PANTHER" id="PTHR43472:SF1">
    <property type="entry name" value="PHOSPHORIBOSYLAMINE--GLYCINE LIGASE, CHLOROPLASTIC"/>
    <property type="match status" value="1"/>
</dbReference>
<dbReference type="Proteomes" id="UP000799421">
    <property type="component" value="Unassembled WGS sequence"/>
</dbReference>
<dbReference type="InterPro" id="IPR013815">
    <property type="entry name" value="ATP_grasp_subdomain_1"/>
</dbReference>
<reference evidence="15" key="1">
    <citation type="journal article" date="2020" name="Stud. Mycol.">
        <title>101 Dothideomycetes genomes: a test case for predicting lifestyles and emergence of pathogens.</title>
        <authorList>
            <person name="Haridas S."/>
            <person name="Albert R."/>
            <person name="Binder M."/>
            <person name="Bloem J."/>
            <person name="Labutti K."/>
            <person name="Salamov A."/>
            <person name="Andreopoulos B."/>
            <person name="Baker S."/>
            <person name="Barry K."/>
            <person name="Bills G."/>
            <person name="Bluhm B."/>
            <person name="Cannon C."/>
            <person name="Castanera R."/>
            <person name="Culley D."/>
            <person name="Daum C."/>
            <person name="Ezra D."/>
            <person name="Gonzalez J."/>
            <person name="Henrissat B."/>
            <person name="Kuo A."/>
            <person name="Liang C."/>
            <person name="Lipzen A."/>
            <person name="Lutzoni F."/>
            <person name="Magnuson J."/>
            <person name="Mondo S."/>
            <person name="Nolan M."/>
            <person name="Ohm R."/>
            <person name="Pangilinan J."/>
            <person name="Park H.-J."/>
            <person name="Ramirez L."/>
            <person name="Alfaro M."/>
            <person name="Sun H."/>
            <person name="Tritt A."/>
            <person name="Yoshinaga Y."/>
            <person name="Zwiers L.-H."/>
            <person name="Turgeon B."/>
            <person name="Goodwin S."/>
            <person name="Spatafora J."/>
            <person name="Crous P."/>
            <person name="Grigoriev I."/>
        </authorList>
    </citation>
    <scope>NUCLEOTIDE SEQUENCE</scope>
    <source>
        <strain evidence="15">CBS 480.64</strain>
    </source>
</reference>
<comment type="catalytic activity">
    <reaction evidence="12">
        <text>2-formamido-N(1)-(5-O-phospho-beta-D-ribosyl)acetamidine + ATP = 5-amino-1-(5-phospho-beta-D-ribosyl)imidazole + ADP + phosphate + H(+)</text>
        <dbReference type="Rhea" id="RHEA:23032"/>
        <dbReference type="ChEBI" id="CHEBI:15378"/>
        <dbReference type="ChEBI" id="CHEBI:30616"/>
        <dbReference type="ChEBI" id="CHEBI:43474"/>
        <dbReference type="ChEBI" id="CHEBI:137981"/>
        <dbReference type="ChEBI" id="CHEBI:147287"/>
        <dbReference type="ChEBI" id="CHEBI:456216"/>
        <dbReference type="EC" id="6.3.3.1"/>
    </reaction>
</comment>
<evidence type="ECO:0000256" key="12">
    <source>
        <dbReference type="ARBA" id="ARBA00049057"/>
    </source>
</evidence>
<accession>A0A6A7C015</accession>
<dbReference type="SUPFAM" id="SSF56059">
    <property type="entry name" value="Glutathione synthetase ATP-binding domain-like"/>
    <property type="match status" value="1"/>
</dbReference>
<name>A0A6A7C015_9PEZI</name>
<evidence type="ECO:0000313" key="16">
    <source>
        <dbReference type="Proteomes" id="UP000799421"/>
    </source>
</evidence>
<keyword evidence="7 13" id="KW-0067">ATP-binding</keyword>
<dbReference type="Pfam" id="PF02844">
    <property type="entry name" value="GARS_N"/>
    <property type="match status" value="1"/>
</dbReference>
<evidence type="ECO:0000256" key="13">
    <source>
        <dbReference type="PROSITE-ProRule" id="PRU00409"/>
    </source>
</evidence>
<dbReference type="GO" id="GO:0009113">
    <property type="term" value="P:purine nucleobase biosynthetic process"/>
    <property type="evidence" value="ECO:0007669"/>
    <property type="project" value="InterPro"/>
</dbReference>